<dbReference type="InParanoid" id="A0A7N2N0D5"/>
<organism evidence="8 9">
    <name type="scientific">Quercus lobata</name>
    <name type="common">Valley oak</name>
    <dbReference type="NCBI Taxonomy" id="97700"/>
    <lineage>
        <taxon>Eukaryota</taxon>
        <taxon>Viridiplantae</taxon>
        <taxon>Streptophyta</taxon>
        <taxon>Embryophyta</taxon>
        <taxon>Tracheophyta</taxon>
        <taxon>Spermatophyta</taxon>
        <taxon>Magnoliopsida</taxon>
        <taxon>eudicotyledons</taxon>
        <taxon>Gunneridae</taxon>
        <taxon>Pentapetalae</taxon>
        <taxon>rosids</taxon>
        <taxon>fabids</taxon>
        <taxon>Fagales</taxon>
        <taxon>Fagaceae</taxon>
        <taxon>Quercus</taxon>
    </lineage>
</organism>
<evidence type="ECO:0000256" key="6">
    <source>
        <dbReference type="SAM" id="MobiDB-lite"/>
    </source>
</evidence>
<sequence>MIASELRAPVRADLASSSPTTAKRRSRSREDRDHAVARSRRQSQSREIEIAIDSAISQSIDRDLAFARSRRIEIVIDGEIAIVDDFFPGTPVDSKESDELKCTCGLPAKLRVSETPKNPFRLFYNCSKGFHDQCEYFHWADEPAATGDRQTDELNLIRNVCIQLQRRMGKIEEEHEDEKTIWNEEKSALMSQLSTVQAELDEMKKRIKMANESDLMPQVDKFSKSDDEVDDAIIIHTGADTRYKPPITHTYRRKSKKKTAQLVALWMEHTSYWA</sequence>
<reference evidence="8" key="2">
    <citation type="submission" date="2021-01" db="UniProtKB">
        <authorList>
            <consortium name="EnsemblPlants"/>
        </authorList>
    </citation>
    <scope>IDENTIFICATION</scope>
</reference>
<keyword evidence="1" id="KW-0479">Metal-binding</keyword>
<proteinExistence type="predicted"/>
<dbReference type="Proteomes" id="UP000594261">
    <property type="component" value="Chromosome 11"/>
</dbReference>
<feature type="region of interest" description="Disordered" evidence="6">
    <location>
        <begin position="1"/>
        <end position="43"/>
    </location>
</feature>
<keyword evidence="9" id="KW-1185">Reference proteome</keyword>
<dbReference type="Pfam" id="PF06839">
    <property type="entry name" value="Zn_ribbon_GRF"/>
    <property type="match status" value="1"/>
</dbReference>
<accession>A0A7N2N0D5</accession>
<evidence type="ECO:0000256" key="5">
    <source>
        <dbReference type="SAM" id="Coils"/>
    </source>
</evidence>
<evidence type="ECO:0000256" key="4">
    <source>
        <dbReference type="PROSITE-ProRule" id="PRU01343"/>
    </source>
</evidence>
<dbReference type="Gramene" id="QL11p032781:mrna">
    <property type="protein sequence ID" value="QL11p032781:mrna"/>
    <property type="gene ID" value="QL11p032781"/>
</dbReference>
<dbReference type="EMBL" id="LRBV02000011">
    <property type="status" value="NOT_ANNOTATED_CDS"/>
    <property type="molecule type" value="Genomic_DNA"/>
</dbReference>
<feature type="domain" description="GRF-type" evidence="7">
    <location>
        <begin position="102"/>
        <end position="143"/>
    </location>
</feature>
<evidence type="ECO:0000313" key="8">
    <source>
        <dbReference type="EnsemblPlants" id="QL11p032781:mrna"/>
    </source>
</evidence>
<dbReference type="AlphaFoldDB" id="A0A7N2N0D5"/>
<evidence type="ECO:0000313" key="9">
    <source>
        <dbReference type="Proteomes" id="UP000594261"/>
    </source>
</evidence>
<dbReference type="EnsemblPlants" id="QL11p032781:mrna">
    <property type="protein sequence ID" value="QL11p032781:mrna"/>
    <property type="gene ID" value="QL11p032781"/>
</dbReference>
<keyword evidence="3" id="KW-0862">Zinc</keyword>
<keyword evidence="2 4" id="KW-0863">Zinc-finger</keyword>
<name>A0A7N2N0D5_QUELO</name>
<dbReference type="PROSITE" id="PS51999">
    <property type="entry name" value="ZF_GRF"/>
    <property type="match status" value="1"/>
</dbReference>
<reference evidence="8 9" key="1">
    <citation type="journal article" date="2016" name="G3 (Bethesda)">
        <title>First Draft Assembly and Annotation of the Genome of a California Endemic Oak Quercus lobata Nee (Fagaceae).</title>
        <authorList>
            <person name="Sork V.L."/>
            <person name="Fitz-Gibbon S.T."/>
            <person name="Puiu D."/>
            <person name="Crepeau M."/>
            <person name="Gugger P.F."/>
            <person name="Sherman R."/>
            <person name="Stevens K."/>
            <person name="Langley C.H."/>
            <person name="Pellegrini M."/>
            <person name="Salzberg S.L."/>
        </authorList>
    </citation>
    <scope>NUCLEOTIDE SEQUENCE [LARGE SCALE GENOMIC DNA]</scope>
    <source>
        <strain evidence="8 9">cv. SW786</strain>
    </source>
</reference>
<keyword evidence="5" id="KW-0175">Coiled coil</keyword>
<dbReference type="GO" id="GO:0008270">
    <property type="term" value="F:zinc ion binding"/>
    <property type="evidence" value="ECO:0007669"/>
    <property type="project" value="UniProtKB-KW"/>
</dbReference>
<dbReference type="PANTHER" id="PTHR33248">
    <property type="entry name" value="ZINC ION-BINDING PROTEIN"/>
    <property type="match status" value="1"/>
</dbReference>
<protein>
    <recommendedName>
        <fullName evidence="7">GRF-type domain-containing protein</fullName>
    </recommendedName>
</protein>
<feature type="coiled-coil region" evidence="5">
    <location>
        <begin position="186"/>
        <end position="213"/>
    </location>
</feature>
<evidence type="ECO:0000256" key="1">
    <source>
        <dbReference type="ARBA" id="ARBA00022723"/>
    </source>
</evidence>
<evidence type="ECO:0000256" key="2">
    <source>
        <dbReference type="ARBA" id="ARBA00022771"/>
    </source>
</evidence>
<dbReference type="InterPro" id="IPR010666">
    <property type="entry name" value="Znf_GRF"/>
</dbReference>
<evidence type="ECO:0000259" key="7">
    <source>
        <dbReference type="PROSITE" id="PS51999"/>
    </source>
</evidence>
<evidence type="ECO:0000256" key="3">
    <source>
        <dbReference type="ARBA" id="ARBA00022833"/>
    </source>
</evidence>